<protein>
    <recommendedName>
        <fullName evidence="1">Lantibiotic dehydratase N-terminal domain-containing protein</fullName>
    </recommendedName>
</protein>
<organism evidence="2 3">
    <name type="scientific">Longimycelium tulufanense</name>
    <dbReference type="NCBI Taxonomy" id="907463"/>
    <lineage>
        <taxon>Bacteria</taxon>
        <taxon>Bacillati</taxon>
        <taxon>Actinomycetota</taxon>
        <taxon>Actinomycetes</taxon>
        <taxon>Pseudonocardiales</taxon>
        <taxon>Pseudonocardiaceae</taxon>
        <taxon>Longimycelium</taxon>
    </lineage>
</organism>
<keyword evidence="3" id="KW-1185">Reference proteome</keyword>
<dbReference type="AlphaFoldDB" id="A0A8J3CB53"/>
<dbReference type="EMBL" id="BMMK01000001">
    <property type="protein sequence ID" value="GGM33209.1"/>
    <property type="molecule type" value="Genomic_DNA"/>
</dbReference>
<gene>
    <name evidence="2" type="ORF">GCM10012275_00840</name>
</gene>
<name>A0A8J3CB53_9PSEU</name>
<feature type="domain" description="Lantibiotic dehydratase N-terminal" evidence="1">
    <location>
        <begin position="535"/>
        <end position="757"/>
    </location>
</feature>
<reference evidence="2" key="2">
    <citation type="submission" date="2020-09" db="EMBL/GenBank/DDBJ databases">
        <authorList>
            <person name="Sun Q."/>
            <person name="Zhou Y."/>
        </authorList>
    </citation>
    <scope>NUCLEOTIDE SEQUENCE</scope>
    <source>
        <strain evidence="2">CGMCC 4.5737</strain>
    </source>
</reference>
<evidence type="ECO:0000259" key="1">
    <source>
        <dbReference type="Pfam" id="PF04738"/>
    </source>
</evidence>
<comment type="caution">
    <text evidence="2">The sequence shown here is derived from an EMBL/GenBank/DDBJ whole genome shotgun (WGS) entry which is preliminary data.</text>
</comment>
<evidence type="ECO:0000313" key="2">
    <source>
        <dbReference type="EMBL" id="GGM33209.1"/>
    </source>
</evidence>
<dbReference type="InterPro" id="IPR006827">
    <property type="entry name" value="Lant_deHydtase_N"/>
</dbReference>
<dbReference type="Proteomes" id="UP000637578">
    <property type="component" value="Unassembled WGS sequence"/>
</dbReference>
<proteinExistence type="predicted"/>
<evidence type="ECO:0000313" key="3">
    <source>
        <dbReference type="Proteomes" id="UP000637578"/>
    </source>
</evidence>
<reference evidence="2" key="1">
    <citation type="journal article" date="2014" name="Int. J. Syst. Evol. Microbiol.">
        <title>Complete genome sequence of Corynebacterium casei LMG S-19264T (=DSM 44701T), isolated from a smear-ripened cheese.</title>
        <authorList>
            <consortium name="US DOE Joint Genome Institute (JGI-PGF)"/>
            <person name="Walter F."/>
            <person name="Albersmeier A."/>
            <person name="Kalinowski J."/>
            <person name="Ruckert C."/>
        </authorList>
    </citation>
    <scope>NUCLEOTIDE SEQUENCE</scope>
    <source>
        <strain evidence="2">CGMCC 4.5737</strain>
    </source>
</reference>
<accession>A0A8J3CB53</accession>
<dbReference type="Pfam" id="PF04738">
    <property type="entry name" value="Lant_dehydr_N"/>
    <property type="match status" value="1"/>
</dbReference>
<sequence length="851" mass="93246">MVPPRPGEAMPGGAALLRLAGLPVRLWLAGGCPELFALLARTDAAAGAYRRSARTLAERLGRQLVPRPELTDAERVAVLELRRAFHRGVPVADDERVRLAERAAAFGDATLAAQLRSVVAEARQLVELDTRLVRELAVERRRLQGLPWLLLRSSPVGSAALANDAPEVLADIERRLAAGERWDGKRLRQRSDYLWRLVGRGAAKTTPRTWFGHLALAPVSENPRKNDTLISTMDGSPAIAGQCASHHMSNVHTSRHALEEIRCGGDLTSVEVSLTGLHWPDGTEFVSWVMDPADRSRMREVRLRETPALRAVRRALANGPLLWPELLTRLLGTRTGDPRSREVLTGFLTHLATLGVVQPSSQVTDRVGGWWTSPPAESGVGSEFVDVYRQGTAIVPAAALRRFGMAMRLVKRLAALVEADAPAIYHHVLQLVDARPNPVPDLVRRFLFDHPEYRTPTTSRVGWPEPRDPDSGYAHFLTLLANQPDEPGGTVDISGELLDVLDAPGAEWDWPADCVLRPLPPNAGEPLAVLEAVGPPGVLDARFCDGLRKLSGAEPDLVVEYREFLREVERIQGGRFVEVLVPPLGERAANAVRRPHYTPLWTGDPDRRAYYGYHPIQDYLPLHEITVRRDGREVIAEAHGARVWPIYHATRAPSPPWDVVLALLRTAGPRGARTGYRWGGALAAFPGRDHLPRITVGKLLVLSCAQWRVHPDELWEAGADPDEKFRALGRLVRRRRLPRWVFAAPVGGRPVPLDLASLPALRQLDRLLAARAAAEDTGPLLFEEMLPAPGQLLVTDTAHAPNDQLAAQLLLRIPADSGLTAPEAQAPHADAPAADMRDVIEPVMVGVGMAG</sequence>